<dbReference type="Pfam" id="PF12770">
    <property type="entry name" value="CHAT"/>
    <property type="match status" value="1"/>
</dbReference>
<evidence type="ECO:0000313" key="3">
    <source>
        <dbReference type="Proteomes" id="UP001212997"/>
    </source>
</evidence>
<comment type="caution">
    <text evidence="2">The sequence shown here is derived from an EMBL/GenBank/DDBJ whole genome shotgun (WGS) entry which is preliminary data.</text>
</comment>
<feature type="domain" description="CHAT" evidence="1">
    <location>
        <begin position="58"/>
        <end position="415"/>
    </location>
</feature>
<name>A0AAD5YHQ8_9APHY</name>
<dbReference type="AlphaFoldDB" id="A0AAD5YHQ8"/>
<keyword evidence="3" id="KW-1185">Reference proteome</keyword>
<reference evidence="2" key="1">
    <citation type="submission" date="2022-07" db="EMBL/GenBank/DDBJ databases">
        <title>Genome Sequence of Physisporinus lineatus.</title>
        <authorList>
            <person name="Buettner E."/>
        </authorList>
    </citation>
    <scope>NUCLEOTIDE SEQUENCE</scope>
    <source>
        <strain evidence="2">VT162</strain>
    </source>
</reference>
<gene>
    <name evidence="2" type="ORF">NLI96_g6852</name>
</gene>
<accession>A0AAD5YHQ8</accession>
<protein>
    <recommendedName>
        <fullName evidence="1">CHAT domain-containing protein</fullName>
    </recommendedName>
</protein>
<organism evidence="2 3">
    <name type="scientific">Meripilus lineatus</name>
    <dbReference type="NCBI Taxonomy" id="2056292"/>
    <lineage>
        <taxon>Eukaryota</taxon>
        <taxon>Fungi</taxon>
        <taxon>Dikarya</taxon>
        <taxon>Basidiomycota</taxon>
        <taxon>Agaricomycotina</taxon>
        <taxon>Agaricomycetes</taxon>
        <taxon>Polyporales</taxon>
        <taxon>Meripilaceae</taxon>
        <taxon>Meripilus</taxon>
    </lineage>
</organism>
<proteinExistence type="predicted"/>
<dbReference type="EMBL" id="JANAWD010000264">
    <property type="protein sequence ID" value="KAJ3482637.1"/>
    <property type="molecule type" value="Genomic_DNA"/>
</dbReference>
<dbReference type="Proteomes" id="UP001212997">
    <property type="component" value="Unassembled WGS sequence"/>
</dbReference>
<evidence type="ECO:0000259" key="1">
    <source>
        <dbReference type="Pfam" id="PF12770"/>
    </source>
</evidence>
<evidence type="ECO:0000313" key="2">
    <source>
        <dbReference type="EMBL" id="KAJ3482637.1"/>
    </source>
</evidence>
<sequence length="416" mass="47036">MMLPMPFLSKLHTRFREVTKMRSVDAMPVAEADAFKERCSRVNIYSHSKKQTDLMEQLLEDLWIHIVKPILDHLLHGQASQQNIKEESKAWQIPDQDKRQRLWWCCQGDFSFLPLHAAGIYHGDSPICISDFFISSYTPTLGALIDARNRPLPHELKVLAAAQPDAGSTKLMKVGEELKVIEQIVPPQNLIYLNNDRHLDLEGKHTSVETVLTKLPEASVLHLACHGTQDANNPLRSGFLLERGKRLTIHKLVQYRYPNAFMAILSACHTASNDAEQPEEVMNIASALMFLGFGTILGTKWPMSDLDGPIVAKFVYNALFNQQITPEALKQTSPWVMERLFGDHLMKLKTFSSESDPGYAEAFQELTKDHIAARTEGSARTLATFSLARVVDDLAREMRRNKVPAERWATFVHIGV</sequence>
<dbReference type="InterPro" id="IPR024983">
    <property type="entry name" value="CHAT_dom"/>
</dbReference>